<evidence type="ECO:0000313" key="10">
    <source>
        <dbReference type="Proteomes" id="UP001174934"/>
    </source>
</evidence>
<dbReference type="InterPro" id="IPR013740">
    <property type="entry name" value="Redoxin"/>
</dbReference>
<dbReference type="CDD" id="cd03013">
    <property type="entry name" value="PRX5_like"/>
    <property type="match status" value="1"/>
</dbReference>
<evidence type="ECO:0000256" key="6">
    <source>
        <dbReference type="PIRSR" id="PIRSR637944-1"/>
    </source>
</evidence>
<comment type="similarity">
    <text evidence="1 7">Belongs to the peroxiredoxin family. Prx5 subfamily.</text>
</comment>
<protein>
    <submittedName>
        <fullName evidence="9">Redoxin</fullName>
    </submittedName>
</protein>
<keyword evidence="5 7" id="KW-0676">Redox-active center</keyword>
<dbReference type="Pfam" id="PF08534">
    <property type="entry name" value="Redoxin"/>
    <property type="match status" value="1"/>
</dbReference>
<dbReference type="Gene3D" id="3.40.30.10">
    <property type="entry name" value="Glutaredoxin"/>
    <property type="match status" value="1"/>
</dbReference>
<dbReference type="GO" id="GO:0034599">
    <property type="term" value="P:cellular response to oxidative stress"/>
    <property type="evidence" value="ECO:0007669"/>
    <property type="project" value="InterPro"/>
</dbReference>
<dbReference type="GO" id="GO:0045454">
    <property type="term" value="P:cell redox homeostasis"/>
    <property type="evidence" value="ECO:0007669"/>
    <property type="project" value="TreeGrafter"/>
</dbReference>
<sequence length="186" mass="19694">MSRPLSQSLSASSRISAARSFHTTRPVFIKVGDPLPGLDVLMENSPGNKVNLAEEAARMNKLIVIGVPAAFSPACSSSHIPGYIKHPKTKDFDAVAVVSVNDVFVMKAWGQTLDPAGDSNLRFLADPTGRFTKALDMAFDGSAVFGGDRSKRYAITVEDGKITSVNVEPDNTGTSVSMADHVLASA</sequence>
<proteinExistence type="inferred from homology"/>
<dbReference type="EMBL" id="JAULSR010000003">
    <property type="protein sequence ID" value="KAK0625363.1"/>
    <property type="molecule type" value="Genomic_DNA"/>
</dbReference>
<keyword evidence="10" id="KW-1185">Reference proteome</keyword>
<dbReference type="GO" id="GO:0008379">
    <property type="term" value="F:thioredoxin peroxidase activity"/>
    <property type="evidence" value="ECO:0007669"/>
    <property type="project" value="InterPro"/>
</dbReference>
<dbReference type="PANTHER" id="PTHR10430">
    <property type="entry name" value="PEROXIREDOXIN"/>
    <property type="match status" value="1"/>
</dbReference>
<evidence type="ECO:0000259" key="8">
    <source>
        <dbReference type="PROSITE" id="PS51352"/>
    </source>
</evidence>
<evidence type="ECO:0000256" key="2">
    <source>
        <dbReference type="ARBA" id="ARBA00022559"/>
    </source>
</evidence>
<evidence type="ECO:0000256" key="4">
    <source>
        <dbReference type="ARBA" id="ARBA00023002"/>
    </source>
</evidence>
<evidence type="ECO:0000256" key="1">
    <source>
        <dbReference type="ARBA" id="ARBA00010505"/>
    </source>
</evidence>
<dbReference type="FunFam" id="3.40.30.10:FF:000159">
    <property type="entry name" value="Peroxiredoxin"/>
    <property type="match status" value="1"/>
</dbReference>
<dbReference type="PANTHER" id="PTHR10430:SF39">
    <property type="entry name" value="PEROXISOMAL MEMBRANE ASSOCIATED PROTEIN 20"/>
    <property type="match status" value="1"/>
</dbReference>
<dbReference type="GO" id="GO:0005777">
    <property type="term" value="C:peroxisome"/>
    <property type="evidence" value="ECO:0007669"/>
    <property type="project" value="TreeGrafter"/>
</dbReference>
<name>A0AA39X148_9PEZI</name>
<evidence type="ECO:0000256" key="3">
    <source>
        <dbReference type="ARBA" id="ARBA00022862"/>
    </source>
</evidence>
<organism evidence="9 10">
    <name type="scientific">Bombardia bombarda</name>
    <dbReference type="NCBI Taxonomy" id="252184"/>
    <lineage>
        <taxon>Eukaryota</taxon>
        <taxon>Fungi</taxon>
        <taxon>Dikarya</taxon>
        <taxon>Ascomycota</taxon>
        <taxon>Pezizomycotina</taxon>
        <taxon>Sordariomycetes</taxon>
        <taxon>Sordariomycetidae</taxon>
        <taxon>Sordariales</taxon>
        <taxon>Lasiosphaeriaceae</taxon>
        <taxon>Bombardia</taxon>
    </lineage>
</organism>
<feature type="domain" description="Thioredoxin" evidence="8">
    <location>
        <begin position="29"/>
        <end position="186"/>
    </location>
</feature>
<evidence type="ECO:0000313" key="9">
    <source>
        <dbReference type="EMBL" id="KAK0625363.1"/>
    </source>
</evidence>
<comment type="function">
    <text evidence="7">Thiol-specific peroxidase that catalyzes the reduction of hydrogen peroxide and organic hydroperoxides to water and alcohols, respectively. Plays a role in cell protection against oxidative stress by detoxifying peroxides.</text>
</comment>
<gene>
    <name evidence="9" type="ORF">B0T17DRAFT_493306</name>
</gene>
<keyword evidence="2 7" id="KW-0575">Peroxidase</keyword>
<dbReference type="InterPro" id="IPR037944">
    <property type="entry name" value="PRX5-like"/>
</dbReference>
<dbReference type="Proteomes" id="UP001174934">
    <property type="component" value="Unassembled WGS sequence"/>
</dbReference>
<dbReference type="GO" id="GO:0042744">
    <property type="term" value="P:hydrogen peroxide catabolic process"/>
    <property type="evidence" value="ECO:0007669"/>
    <property type="project" value="TreeGrafter"/>
</dbReference>
<dbReference type="GO" id="GO:0005739">
    <property type="term" value="C:mitochondrion"/>
    <property type="evidence" value="ECO:0007669"/>
    <property type="project" value="TreeGrafter"/>
</dbReference>
<feature type="active site" description="Cysteine sulfenic acid (-SOH) intermediate" evidence="6">
    <location>
        <position position="75"/>
    </location>
</feature>
<accession>A0AA39X148</accession>
<evidence type="ECO:0000256" key="7">
    <source>
        <dbReference type="RuleBase" id="RU366011"/>
    </source>
</evidence>
<keyword evidence="4 7" id="KW-0560">Oxidoreductase</keyword>
<dbReference type="InterPro" id="IPR013766">
    <property type="entry name" value="Thioredoxin_domain"/>
</dbReference>
<reference evidence="9" key="1">
    <citation type="submission" date="2023-06" db="EMBL/GenBank/DDBJ databases">
        <title>Genome-scale phylogeny and comparative genomics of the fungal order Sordariales.</title>
        <authorList>
            <consortium name="Lawrence Berkeley National Laboratory"/>
            <person name="Hensen N."/>
            <person name="Bonometti L."/>
            <person name="Westerberg I."/>
            <person name="Brannstrom I.O."/>
            <person name="Guillou S."/>
            <person name="Cros-Aarteil S."/>
            <person name="Calhoun S."/>
            <person name="Haridas S."/>
            <person name="Kuo A."/>
            <person name="Mondo S."/>
            <person name="Pangilinan J."/>
            <person name="Riley R."/>
            <person name="LaButti K."/>
            <person name="Andreopoulos B."/>
            <person name="Lipzen A."/>
            <person name="Chen C."/>
            <person name="Yanf M."/>
            <person name="Daum C."/>
            <person name="Ng V."/>
            <person name="Clum A."/>
            <person name="Steindorff A."/>
            <person name="Ohm R."/>
            <person name="Martin F."/>
            <person name="Silar P."/>
            <person name="Natvig D."/>
            <person name="Lalanne C."/>
            <person name="Gautier V."/>
            <person name="Ament-velasquez S.L."/>
            <person name="Kruys A."/>
            <person name="Hutchinson M.I."/>
            <person name="Powell A.J."/>
            <person name="Barry K."/>
            <person name="Miller A.N."/>
            <person name="Grigoriev I.V."/>
            <person name="Debuchy R."/>
            <person name="Gladieux P."/>
            <person name="Thoren M.H."/>
            <person name="Johannesson H."/>
        </authorList>
    </citation>
    <scope>NUCLEOTIDE SEQUENCE</scope>
    <source>
        <strain evidence="9">SMH3391-2</strain>
    </source>
</reference>
<comment type="caution">
    <text evidence="9">The sequence shown here is derived from an EMBL/GenBank/DDBJ whole genome shotgun (WGS) entry which is preliminary data.</text>
</comment>
<dbReference type="AlphaFoldDB" id="A0AA39X148"/>
<dbReference type="InterPro" id="IPR036249">
    <property type="entry name" value="Thioredoxin-like_sf"/>
</dbReference>
<dbReference type="GO" id="GO:0005829">
    <property type="term" value="C:cytosol"/>
    <property type="evidence" value="ECO:0007669"/>
    <property type="project" value="TreeGrafter"/>
</dbReference>
<evidence type="ECO:0000256" key="5">
    <source>
        <dbReference type="ARBA" id="ARBA00023284"/>
    </source>
</evidence>
<keyword evidence="3 7" id="KW-0049">Antioxidant</keyword>
<dbReference type="SUPFAM" id="SSF52833">
    <property type="entry name" value="Thioredoxin-like"/>
    <property type="match status" value="1"/>
</dbReference>
<dbReference type="PROSITE" id="PS51352">
    <property type="entry name" value="THIOREDOXIN_2"/>
    <property type="match status" value="1"/>
</dbReference>